<evidence type="ECO:0000313" key="1">
    <source>
        <dbReference type="EMBL" id="EYC28761.1"/>
    </source>
</evidence>
<keyword evidence="2" id="KW-1185">Reference proteome</keyword>
<organism evidence="1 2">
    <name type="scientific">Ancylostoma ceylanicum</name>
    <dbReference type="NCBI Taxonomy" id="53326"/>
    <lineage>
        <taxon>Eukaryota</taxon>
        <taxon>Metazoa</taxon>
        <taxon>Ecdysozoa</taxon>
        <taxon>Nematoda</taxon>
        <taxon>Chromadorea</taxon>
        <taxon>Rhabditida</taxon>
        <taxon>Rhabditina</taxon>
        <taxon>Rhabditomorpha</taxon>
        <taxon>Strongyloidea</taxon>
        <taxon>Ancylostomatidae</taxon>
        <taxon>Ancylostomatinae</taxon>
        <taxon>Ancylostoma</taxon>
    </lineage>
</organism>
<reference evidence="2" key="1">
    <citation type="journal article" date="2015" name="Nat. Genet.">
        <title>The genome and transcriptome of the zoonotic hookworm Ancylostoma ceylanicum identify infection-specific gene families.</title>
        <authorList>
            <person name="Schwarz E.M."/>
            <person name="Hu Y."/>
            <person name="Antoshechkin I."/>
            <person name="Miller M.M."/>
            <person name="Sternberg P.W."/>
            <person name="Aroian R.V."/>
        </authorList>
    </citation>
    <scope>NUCLEOTIDE SEQUENCE</scope>
    <source>
        <strain evidence="2">HY135</strain>
    </source>
</reference>
<gene>
    <name evidence="1" type="primary">Acey_s0007.g3407</name>
    <name evidence="1" type="ORF">Y032_0007g3407</name>
</gene>
<accession>A0A016VN63</accession>
<dbReference type="Proteomes" id="UP000024635">
    <property type="component" value="Unassembled WGS sequence"/>
</dbReference>
<dbReference type="EMBL" id="JARK01001343">
    <property type="protein sequence ID" value="EYC28761.1"/>
    <property type="molecule type" value="Genomic_DNA"/>
</dbReference>
<protein>
    <submittedName>
        <fullName evidence="1">Uncharacterized protein</fullName>
    </submittedName>
</protein>
<evidence type="ECO:0000313" key="2">
    <source>
        <dbReference type="Proteomes" id="UP000024635"/>
    </source>
</evidence>
<comment type="caution">
    <text evidence="1">The sequence shown here is derived from an EMBL/GenBank/DDBJ whole genome shotgun (WGS) entry which is preliminary data.</text>
</comment>
<dbReference type="AlphaFoldDB" id="A0A016VN63"/>
<sequence>MILLNQRLITTKRLRLEGSCSLKLDVSNGKATNVGFRLLLENFLLFQTTDAGRYLCPHSLAWNRQILKVSTTARENALVKDFKSSYMRWQPHISS</sequence>
<name>A0A016VN63_9BILA</name>
<proteinExistence type="predicted"/>